<protein>
    <submittedName>
        <fullName evidence="1">Uncharacterized protein</fullName>
    </submittedName>
</protein>
<reference evidence="1" key="1">
    <citation type="submission" date="2019-08" db="EMBL/GenBank/DDBJ databases">
        <authorList>
            <person name="Kucharzyk K."/>
            <person name="Murdoch R.W."/>
            <person name="Higgins S."/>
            <person name="Loffler F."/>
        </authorList>
    </citation>
    <scope>NUCLEOTIDE SEQUENCE</scope>
</reference>
<sequence>MRFFRAEVSLPNQFLFDLAELIERVAFVDVFQLPFQIGDFALQSFNLPFGVRFAELAFAVELEKLFRVFLRA</sequence>
<organism evidence="1">
    <name type="scientific">bioreactor metagenome</name>
    <dbReference type="NCBI Taxonomy" id="1076179"/>
    <lineage>
        <taxon>unclassified sequences</taxon>
        <taxon>metagenomes</taxon>
        <taxon>ecological metagenomes</taxon>
    </lineage>
</organism>
<gene>
    <name evidence="1" type="ORF">SDC9_118393</name>
</gene>
<accession>A0A645C252</accession>
<evidence type="ECO:0000313" key="1">
    <source>
        <dbReference type="EMBL" id="MPM71428.1"/>
    </source>
</evidence>
<dbReference type="EMBL" id="VSSQ01024109">
    <property type="protein sequence ID" value="MPM71428.1"/>
    <property type="molecule type" value="Genomic_DNA"/>
</dbReference>
<dbReference type="AlphaFoldDB" id="A0A645C252"/>
<comment type="caution">
    <text evidence="1">The sequence shown here is derived from an EMBL/GenBank/DDBJ whole genome shotgun (WGS) entry which is preliminary data.</text>
</comment>
<name>A0A645C252_9ZZZZ</name>
<proteinExistence type="predicted"/>